<evidence type="ECO:0000313" key="3">
    <source>
        <dbReference type="Proteomes" id="UP000315783"/>
    </source>
</evidence>
<name>A0A545ULE5_9HYPO</name>
<organism evidence="2 3">
    <name type="scientific">Cordyceps javanica</name>
    <dbReference type="NCBI Taxonomy" id="43265"/>
    <lineage>
        <taxon>Eukaryota</taxon>
        <taxon>Fungi</taxon>
        <taxon>Dikarya</taxon>
        <taxon>Ascomycota</taxon>
        <taxon>Pezizomycotina</taxon>
        <taxon>Sordariomycetes</taxon>
        <taxon>Hypocreomycetidae</taxon>
        <taxon>Hypocreales</taxon>
        <taxon>Cordycipitaceae</taxon>
        <taxon>Cordyceps</taxon>
    </lineage>
</organism>
<keyword evidence="1" id="KW-0175">Coiled coil</keyword>
<keyword evidence="3" id="KW-1185">Reference proteome</keyword>
<dbReference type="Pfam" id="PF12520">
    <property type="entry name" value="DUF3723"/>
    <property type="match status" value="1"/>
</dbReference>
<evidence type="ECO:0000313" key="2">
    <source>
        <dbReference type="EMBL" id="TQV90280.1"/>
    </source>
</evidence>
<protein>
    <submittedName>
        <fullName evidence="2">Uncharacterized protein</fullName>
    </submittedName>
</protein>
<feature type="coiled-coil region" evidence="1">
    <location>
        <begin position="623"/>
        <end position="671"/>
    </location>
</feature>
<comment type="caution">
    <text evidence="2">The sequence shown here is derived from an EMBL/GenBank/DDBJ whole genome shotgun (WGS) entry which is preliminary data.</text>
</comment>
<feature type="coiled-coil region" evidence="1">
    <location>
        <begin position="720"/>
        <end position="754"/>
    </location>
</feature>
<dbReference type="Proteomes" id="UP000315783">
    <property type="component" value="Unassembled WGS sequence"/>
</dbReference>
<sequence length="976" mass="111763">MQSATANDSPYRLSADRKKYFIRTASFPVRALRFPHSRPLDKSLVSRLKRLFAVGFYPERVEHRIPALVQEHELREGWFSAGGEFASCCPPEGYKIDCLHGQHRVKAAEELWPQATWVVDLYRTGADISSNTKQSFIEHYESEKPPDGGELFYKTRKYQGRPDKDQADPASRKWWQARCSKQQLQAISRLRRREEFMMELDSLYYLKALHPDMLLGSVARLISIGGDEELCHAFKQVRIFWWDIFGGDTKAMETFSRESLEQLEGSAPGANLTQRRNLRCEVQACKIFGEFSTNEDNAQGLLYFTRIVANTKRRIVPSLDVIFKNLVYLERVTLNIKQLLPPMNGRSIRETLKRYYHAMPENAVMTEDADAMKTLTGKDYRWIQTDAATLQLFECQQDRFELFVRQVWVAAFRIIDSKPPSTSSRTPGSEKDIGNPYALYQLSLLAQKLGFQTCASVKDRLDKPDHVMAHHALGMSIQPGCSYMREEIDPIAEKLAYSIYITREDAQRLKSINERSQERGGGKIFGIPGKGDFQRDWPNMFLPKLHSSEPLNEYGASMSSYFVFRSLYFTLLGGDEIELGKPVQGNKINLRAQWGGRLSNRSAEAELQKNFHLRMDSDLQVKLDNTRAKLQSAQADAAKQEQEKLFLEQTNNALQNELTSVRHELARARQVVPEDRSTDTLAELAALARARQVVPEDGSTDTLAELAAAQLEAMQQGQERDRVVKLNEDLRNQLNSVQEQVADMKEDIRNKKVASDDFAMRLADLHQQLKSQGVRIVTTSGTKAPKDDMEAMYTRRLEHLKPDYSFHCWSHGRWAEVTTDTFYTMAMGTGLIVAKHRYESEENIQPPDFYGTYPFNTEIEERQAIDDLLTKFSTTLETKTPETEIVVLFTTSCLPPSRKTMHCAVNQNELERFASEIHEEGQGCLYCHVTFNGRYEWKRVTHQNCWAVAKANKHAVVLFKGKEEFPSFNFLSGPDL</sequence>
<accession>A0A545ULE5</accession>
<evidence type="ECO:0000256" key="1">
    <source>
        <dbReference type="SAM" id="Coils"/>
    </source>
</evidence>
<proteinExistence type="predicted"/>
<gene>
    <name evidence="2" type="ORF">IF1G_11039</name>
</gene>
<dbReference type="AlphaFoldDB" id="A0A545ULE5"/>
<dbReference type="STRING" id="43265.A0A545ULE5"/>
<dbReference type="EMBL" id="SPUK01000029">
    <property type="protein sequence ID" value="TQV90280.1"/>
    <property type="molecule type" value="Genomic_DNA"/>
</dbReference>
<reference evidence="2 3" key="1">
    <citation type="journal article" date="2019" name="Appl. Microbiol. Biotechnol.">
        <title>Genome sequence of Isaria javanica and comparative genome analysis insights into family S53 peptidase evolution in fungal entomopathogens.</title>
        <authorList>
            <person name="Lin R."/>
            <person name="Zhang X."/>
            <person name="Xin B."/>
            <person name="Zou M."/>
            <person name="Gao Y."/>
            <person name="Qin F."/>
            <person name="Hu Q."/>
            <person name="Xie B."/>
            <person name="Cheng X."/>
        </authorList>
    </citation>
    <scope>NUCLEOTIDE SEQUENCE [LARGE SCALE GENOMIC DNA]</scope>
    <source>
        <strain evidence="2 3">IJ1G</strain>
    </source>
</reference>
<dbReference type="InterPro" id="IPR022198">
    <property type="entry name" value="DUF3723"/>
</dbReference>